<dbReference type="Pfam" id="PF10320">
    <property type="entry name" value="7TM_GPCR_Srsx"/>
    <property type="match status" value="1"/>
</dbReference>
<evidence type="ECO:0000256" key="2">
    <source>
        <dbReference type="ARBA" id="ARBA00022692"/>
    </source>
</evidence>
<feature type="transmembrane region" description="Helical" evidence="5">
    <location>
        <begin position="113"/>
        <end position="140"/>
    </location>
</feature>
<name>A0A6V7V2G5_MELEN</name>
<dbReference type="Proteomes" id="UP000580250">
    <property type="component" value="Unassembled WGS sequence"/>
</dbReference>
<dbReference type="PROSITE" id="PS50262">
    <property type="entry name" value="G_PROTEIN_RECEP_F1_2"/>
    <property type="match status" value="1"/>
</dbReference>
<evidence type="ECO:0000313" key="8">
    <source>
        <dbReference type="Proteomes" id="UP000580250"/>
    </source>
</evidence>
<protein>
    <recommendedName>
        <fullName evidence="6">G-protein coupled receptors family 1 profile domain-containing protein</fullName>
    </recommendedName>
</protein>
<evidence type="ECO:0000256" key="5">
    <source>
        <dbReference type="SAM" id="Phobius"/>
    </source>
</evidence>
<dbReference type="SUPFAM" id="SSF81321">
    <property type="entry name" value="Family A G protein-coupled receptor-like"/>
    <property type="match status" value="1"/>
</dbReference>
<evidence type="ECO:0000256" key="4">
    <source>
        <dbReference type="ARBA" id="ARBA00023136"/>
    </source>
</evidence>
<proteinExistence type="predicted"/>
<dbReference type="InterPro" id="IPR019424">
    <property type="entry name" value="7TM_GPCR_Srsx"/>
</dbReference>
<dbReference type="AlphaFoldDB" id="A0A6V7V2G5"/>
<feature type="transmembrane region" description="Helical" evidence="5">
    <location>
        <begin position="65"/>
        <end position="93"/>
    </location>
</feature>
<evidence type="ECO:0000256" key="1">
    <source>
        <dbReference type="ARBA" id="ARBA00004370"/>
    </source>
</evidence>
<gene>
    <name evidence="7" type="ORF">MENT_LOCUS20481</name>
</gene>
<feature type="transmembrane region" description="Helical" evidence="5">
    <location>
        <begin position="28"/>
        <end position="53"/>
    </location>
</feature>
<reference evidence="7 8" key="1">
    <citation type="submission" date="2020-08" db="EMBL/GenBank/DDBJ databases">
        <authorList>
            <person name="Koutsovoulos G."/>
            <person name="Danchin GJ E."/>
        </authorList>
    </citation>
    <scope>NUCLEOTIDE SEQUENCE [LARGE SCALE GENOMIC DNA]</scope>
</reference>
<evidence type="ECO:0000313" key="7">
    <source>
        <dbReference type="EMBL" id="CAD2169158.1"/>
    </source>
</evidence>
<feature type="domain" description="G-protein coupled receptors family 1 profile" evidence="6">
    <location>
        <begin position="46"/>
        <end position="181"/>
    </location>
</feature>
<dbReference type="Gene3D" id="1.20.1070.10">
    <property type="entry name" value="Rhodopsin 7-helix transmembrane proteins"/>
    <property type="match status" value="1"/>
</dbReference>
<comment type="caution">
    <text evidence="7">The sequence shown here is derived from an EMBL/GenBank/DDBJ whole genome shotgun (WGS) entry which is preliminary data.</text>
</comment>
<keyword evidence="2 5" id="KW-0812">Transmembrane</keyword>
<dbReference type="InterPro" id="IPR017452">
    <property type="entry name" value="GPCR_Rhodpsn_7TM"/>
</dbReference>
<accession>A0A6V7V2G5</accession>
<dbReference type="OrthoDB" id="5863619at2759"/>
<evidence type="ECO:0000259" key="6">
    <source>
        <dbReference type="PROSITE" id="PS50262"/>
    </source>
</evidence>
<keyword evidence="3 5" id="KW-1133">Transmembrane helix</keyword>
<comment type="subcellular location">
    <subcellularLocation>
        <location evidence="1">Membrane</location>
    </subcellularLocation>
</comment>
<organism evidence="7 8">
    <name type="scientific">Meloidogyne enterolobii</name>
    <name type="common">Root-knot nematode worm</name>
    <name type="synonym">Meloidogyne mayaguensis</name>
    <dbReference type="NCBI Taxonomy" id="390850"/>
    <lineage>
        <taxon>Eukaryota</taxon>
        <taxon>Metazoa</taxon>
        <taxon>Ecdysozoa</taxon>
        <taxon>Nematoda</taxon>
        <taxon>Chromadorea</taxon>
        <taxon>Rhabditida</taxon>
        <taxon>Tylenchina</taxon>
        <taxon>Tylenchomorpha</taxon>
        <taxon>Tylenchoidea</taxon>
        <taxon>Meloidogynidae</taxon>
        <taxon>Meloidogyninae</taxon>
        <taxon>Meloidogyne</taxon>
    </lineage>
</organism>
<sequence length="181" mass="21034">MSSPAWNPNGTEHPISPYFQYPAYQDTFVVIDILVLLSLGIFSVSSNGFLVLITIKFKTALNSSCFYLLGLNAFYDMIVASTGIIASILYAIYGKFKLTRNACLWFNIVPLTAFHMSFVFVFFIAFDRLLSVFFPIWYFFRFPHFILGCKPPFFFSGFLIYMYRMVRLVSYFHPIAFLYFT</sequence>
<keyword evidence="4 5" id="KW-0472">Membrane</keyword>
<dbReference type="GO" id="GO:0016020">
    <property type="term" value="C:membrane"/>
    <property type="evidence" value="ECO:0007669"/>
    <property type="project" value="UniProtKB-SubCell"/>
</dbReference>
<evidence type="ECO:0000256" key="3">
    <source>
        <dbReference type="ARBA" id="ARBA00022989"/>
    </source>
</evidence>
<dbReference type="EMBL" id="CAJEWN010000149">
    <property type="protein sequence ID" value="CAD2169158.1"/>
    <property type="molecule type" value="Genomic_DNA"/>
</dbReference>